<dbReference type="GeneID" id="111117138"/>
<proteinExistence type="predicted"/>
<organism evidence="3 4">
    <name type="scientific">Crassostrea virginica</name>
    <name type="common">Eastern oyster</name>
    <dbReference type="NCBI Taxonomy" id="6565"/>
    <lineage>
        <taxon>Eukaryota</taxon>
        <taxon>Metazoa</taxon>
        <taxon>Spiralia</taxon>
        <taxon>Lophotrochozoa</taxon>
        <taxon>Mollusca</taxon>
        <taxon>Bivalvia</taxon>
        <taxon>Autobranchia</taxon>
        <taxon>Pteriomorphia</taxon>
        <taxon>Ostreida</taxon>
        <taxon>Ostreoidea</taxon>
        <taxon>Ostreidae</taxon>
        <taxon>Crassostrea</taxon>
    </lineage>
</organism>
<keyword evidence="3" id="KW-1185">Reference proteome</keyword>
<feature type="region of interest" description="Disordered" evidence="2">
    <location>
        <begin position="706"/>
        <end position="725"/>
    </location>
</feature>
<gene>
    <name evidence="4" type="primary">LOC111117138</name>
</gene>
<keyword evidence="1" id="KW-0175">Coiled coil</keyword>
<feature type="compositionally biased region" description="Polar residues" evidence="2">
    <location>
        <begin position="750"/>
        <end position="767"/>
    </location>
</feature>
<accession>A0A8B8C857</accession>
<reference evidence="4" key="1">
    <citation type="submission" date="2025-08" db="UniProtKB">
        <authorList>
            <consortium name="RefSeq"/>
        </authorList>
    </citation>
    <scope>IDENTIFICATION</scope>
    <source>
        <tissue evidence="4">Whole sample</tissue>
    </source>
</reference>
<evidence type="ECO:0000256" key="1">
    <source>
        <dbReference type="SAM" id="Coils"/>
    </source>
</evidence>
<name>A0A8B8C857_CRAVI</name>
<dbReference type="AlphaFoldDB" id="A0A8B8C857"/>
<feature type="region of interest" description="Disordered" evidence="2">
    <location>
        <begin position="740"/>
        <end position="777"/>
    </location>
</feature>
<dbReference type="OrthoDB" id="5986221at2759"/>
<evidence type="ECO:0000256" key="2">
    <source>
        <dbReference type="SAM" id="MobiDB-lite"/>
    </source>
</evidence>
<dbReference type="RefSeq" id="XP_022311927.1">
    <property type="nucleotide sequence ID" value="XM_022456219.1"/>
</dbReference>
<feature type="coiled-coil region" evidence="1">
    <location>
        <begin position="91"/>
        <end position="118"/>
    </location>
</feature>
<feature type="compositionally biased region" description="Polar residues" evidence="2">
    <location>
        <begin position="706"/>
        <end position="715"/>
    </location>
</feature>
<evidence type="ECO:0000313" key="4">
    <source>
        <dbReference type="RefSeq" id="XP_022311927.1"/>
    </source>
</evidence>
<sequence>MPTPKPVRKLQQEIKQKILNKELYIGEEVVPKTFHGNKLTQSGELQNTNITVYGRKIPLSKIRKQMFQDQLELLRPITSDEEYTRMEEAEIKESLGDIDNEQATVEELRQKLKKTDRTRSLKMWHDHSEILNHSYISFMISTLYDPKLFITNREYKCKFPERSPIDVQATIEKPYLYILGQSKSTDVDQLSYTSSRIEDLMQLPEPIEINGVPFFDVIRAFSGDGPARQFESGQQRGGNFSCLCGMPSNEHSNLEFAYSFDPPSIAERFQLYKGGCLWTRFSLDNPSPFHNLKKEEIIEELEARNIYMYECNKTELQKALQTELHGVQRPPALLCTQELDIDDLAEYEIPACEPLHDITNVVQNLITELPAHFSEKSVQKEFEHFSSTTIGDKNQIRGADSRLYAIKLAKFVSTLFQSGKVSEEVFDLCTALVEITHLCYMHCSQRTPKHILRLYNQTFKFSYLCKSVIGVPEKMSERKFYGSHFHSLTVHAPQTNRLFCLRSLIPEQEERTFGDLRSISLNTSNRQCGKIIDNAMLRFNAKQRENTQMDYTKIQESIVSNQAKFLPPSEDTKFPLKLLKTRPTLFQKHCERIADYLLLGEGKWWSLSGSFIVFHDGFLRQSLQEPRLPRLGSITSQKHTQILKISWKTCIENFISKELQLPLLKLKVYADGSLQKVLKNEELTKRLGSTLESCHEQLHQTSMPVFPCSRSSVSSEGVADNEKYTKDNITHDYMGSLCEDEQEQGDWEHQSQAGESQDVVSDQQNGPDQLEEQVQDQFEDHSCAEQDQCCAEQVQDQGGKLNQDVVSHEQNDPVENRKEASPTRKKSCKRKLFNENDQLEDKCFEKQVQDQLENQCCAEQVQNQSFEKQLQDQCCAEQLQDQCCAEQVQDQCSSEQLQDQCCAEQLQDQCCAEQVQDQCSSEQVQDQCCAEQVQDQGGKLNQDVMSHEQNDPGIHISVVEVALFFNLQKGSNSF</sequence>
<dbReference type="Proteomes" id="UP000694844">
    <property type="component" value="Chromosome 10"/>
</dbReference>
<dbReference type="KEGG" id="cvn:111117138"/>
<feature type="region of interest" description="Disordered" evidence="2">
    <location>
        <begin position="807"/>
        <end position="826"/>
    </location>
</feature>
<evidence type="ECO:0000313" key="3">
    <source>
        <dbReference type="Proteomes" id="UP000694844"/>
    </source>
</evidence>
<protein>
    <submittedName>
        <fullName evidence="4">Uncharacterized protein LOC111117138</fullName>
    </submittedName>
</protein>
<feature type="compositionally biased region" description="Basic and acidic residues" evidence="2">
    <location>
        <begin position="807"/>
        <end position="822"/>
    </location>
</feature>